<name>C5DN79_LACTC</name>
<dbReference type="EMBL" id="CU928171">
    <property type="protein sequence ID" value="CAR25240.1"/>
    <property type="molecule type" value="Genomic_DNA"/>
</dbReference>
<feature type="region of interest" description="Disordered" evidence="1">
    <location>
        <begin position="1"/>
        <end position="40"/>
    </location>
</feature>
<gene>
    <name evidence="2" type="ordered locus">KLTH0G14828g</name>
</gene>
<feature type="compositionally biased region" description="Basic and acidic residues" evidence="1">
    <location>
        <begin position="20"/>
        <end position="33"/>
    </location>
</feature>
<dbReference type="AlphaFoldDB" id="C5DN79"/>
<reference evidence="2 3" key="1">
    <citation type="journal article" date="2009" name="Genome Res.">
        <title>Comparative genomics of protoploid Saccharomycetaceae.</title>
        <authorList>
            <consortium name="The Genolevures Consortium"/>
            <person name="Souciet J.-L."/>
            <person name="Dujon B."/>
            <person name="Gaillardin C."/>
            <person name="Johnston M."/>
            <person name="Baret P.V."/>
            <person name="Cliften P."/>
            <person name="Sherman D.J."/>
            <person name="Weissenbach J."/>
            <person name="Westhof E."/>
            <person name="Wincker P."/>
            <person name="Jubin C."/>
            <person name="Poulain J."/>
            <person name="Barbe V."/>
            <person name="Segurens B."/>
            <person name="Artiguenave F."/>
            <person name="Anthouard V."/>
            <person name="Vacherie B."/>
            <person name="Val M.-E."/>
            <person name="Fulton R.S."/>
            <person name="Minx P."/>
            <person name="Wilson R."/>
            <person name="Durrens P."/>
            <person name="Jean G."/>
            <person name="Marck C."/>
            <person name="Martin T."/>
            <person name="Nikolski M."/>
            <person name="Rolland T."/>
            <person name="Seret M.-L."/>
            <person name="Casaregola S."/>
            <person name="Despons L."/>
            <person name="Fairhead C."/>
            <person name="Fischer G."/>
            <person name="Lafontaine I."/>
            <person name="Leh V."/>
            <person name="Lemaire M."/>
            <person name="de Montigny J."/>
            <person name="Neuveglise C."/>
            <person name="Thierry A."/>
            <person name="Blanc-Lenfle I."/>
            <person name="Bleykasten C."/>
            <person name="Diffels J."/>
            <person name="Fritsch E."/>
            <person name="Frangeul L."/>
            <person name="Goeffon A."/>
            <person name="Jauniaux N."/>
            <person name="Kachouri-Lafond R."/>
            <person name="Payen C."/>
            <person name="Potier S."/>
            <person name="Pribylova L."/>
            <person name="Ozanne C."/>
            <person name="Richard G.-F."/>
            <person name="Sacerdot C."/>
            <person name="Straub M.-L."/>
            <person name="Talla E."/>
        </authorList>
    </citation>
    <scope>NUCLEOTIDE SEQUENCE [LARGE SCALE GENOMIC DNA]</scope>
    <source>
        <strain evidence="3">ATCC 56472 / CBS 6340 / NRRL Y-8284</strain>
    </source>
</reference>
<protein>
    <submittedName>
        <fullName evidence="2">KLTH0G14828p</fullName>
    </submittedName>
</protein>
<evidence type="ECO:0000313" key="2">
    <source>
        <dbReference type="EMBL" id="CAR25240.1"/>
    </source>
</evidence>
<feature type="region of interest" description="Disordered" evidence="1">
    <location>
        <begin position="107"/>
        <end position="145"/>
    </location>
</feature>
<dbReference type="OMA" id="DWHDIAN"/>
<dbReference type="KEGG" id="lth:KLTH0G14828g"/>
<sequence length="289" mass="32237">MSNERDPACILHTNTTNNHPSKEVPSRRADTRTRTAHRMSSRFPSIHDAASYVNEELHRRALLPASQKLRFRSTDDKALQPQLASVNNDRLLINTIHKLLKALDRAEQVPETGPAEAAELPSPKPKPAPARASPPKTKVVKPTSRHTLASLRRYEVTIEQLRDKLRLDGPDLTWQVSPLPEPSAHVTSNKVTRDQDLDATTALLRKLIAHRDGSEKALAAVTEFLQASNSFLYTRCVHNCECSVPPPVAITQKQEKAEEPDLVAPIELAECLGKLQELVDDWHDIAQLL</sequence>
<dbReference type="eggNOG" id="ENOG502SCQR">
    <property type="taxonomic scope" value="Eukaryota"/>
</dbReference>
<keyword evidence="3" id="KW-1185">Reference proteome</keyword>
<evidence type="ECO:0000313" key="3">
    <source>
        <dbReference type="Proteomes" id="UP000002036"/>
    </source>
</evidence>
<dbReference type="OrthoDB" id="4035321at2759"/>
<dbReference type="HOGENOM" id="CLU_963355_0_0_1"/>
<dbReference type="RefSeq" id="XP_002555677.1">
    <property type="nucleotide sequence ID" value="XM_002555631.1"/>
</dbReference>
<dbReference type="Proteomes" id="UP000002036">
    <property type="component" value="Chromosome G"/>
</dbReference>
<organism evidence="2 3">
    <name type="scientific">Lachancea thermotolerans (strain ATCC 56472 / CBS 6340 / NRRL Y-8284)</name>
    <name type="common">Yeast</name>
    <name type="synonym">Kluyveromyces thermotolerans</name>
    <dbReference type="NCBI Taxonomy" id="559295"/>
    <lineage>
        <taxon>Eukaryota</taxon>
        <taxon>Fungi</taxon>
        <taxon>Dikarya</taxon>
        <taxon>Ascomycota</taxon>
        <taxon>Saccharomycotina</taxon>
        <taxon>Saccharomycetes</taxon>
        <taxon>Saccharomycetales</taxon>
        <taxon>Saccharomycetaceae</taxon>
        <taxon>Lachancea</taxon>
    </lineage>
</organism>
<accession>C5DN79</accession>
<proteinExistence type="predicted"/>
<dbReference type="InParanoid" id="C5DN79"/>
<dbReference type="GeneID" id="8293962"/>
<evidence type="ECO:0000256" key="1">
    <source>
        <dbReference type="SAM" id="MobiDB-lite"/>
    </source>
</evidence>